<dbReference type="Proteomes" id="UP001335648">
    <property type="component" value="Unassembled WGS sequence"/>
</dbReference>
<gene>
    <name evidence="2" type="ORF">CesoFtcFv8_025111</name>
</gene>
<keyword evidence="3" id="KW-1185">Reference proteome</keyword>
<feature type="region of interest" description="Disordered" evidence="1">
    <location>
        <begin position="1"/>
        <end position="34"/>
    </location>
</feature>
<proteinExistence type="predicted"/>
<dbReference type="AlphaFoldDB" id="A0AAN8B3W7"/>
<dbReference type="EMBL" id="JAULUE010002066">
    <property type="protein sequence ID" value="KAK5877623.1"/>
    <property type="molecule type" value="Genomic_DNA"/>
</dbReference>
<protein>
    <submittedName>
        <fullName evidence="2">Uncharacterized protein</fullName>
    </submittedName>
</protein>
<comment type="caution">
    <text evidence="2">The sequence shown here is derived from an EMBL/GenBank/DDBJ whole genome shotgun (WGS) entry which is preliminary data.</text>
</comment>
<evidence type="ECO:0000313" key="3">
    <source>
        <dbReference type="Proteomes" id="UP001335648"/>
    </source>
</evidence>
<evidence type="ECO:0000256" key="1">
    <source>
        <dbReference type="SAM" id="MobiDB-lite"/>
    </source>
</evidence>
<feature type="compositionally biased region" description="Basic and acidic residues" evidence="1">
    <location>
        <begin position="1"/>
        <end position="19"/>
    </location>
</feature>
<evidence type="ECO:0000313" key="2">
    <source>
        <dbReference type="EMBL" id="KAK5877623.1"/>
    </source>
</evidence>
<reference evidence="2 3" key="1">
    <citation type="journal article" date="2023" name="Mol. Biol. Evol.">
        <title>Genomics of Secondarily Temperate Adaptation in the Only Non-Antarctic Icefish.</title>
        <authorList>
            <person name="Rivera-Colon A.G."/>
            <person name="Rayamajhi N."/>
            <person name="Minhas B.F."/>
            <person name="Madrigal G."/>
            <person name="Bilyk K.T."/>
            <person name="Yoon V."/>
            <person name="Hune M."/>
            <person name="Gregory S."/>
            <person name="Cheng C.H.C."/>
            <person name="Catchen J.M."/>
        </authorList>
    </citation>
    <scope>NUCLEOTIDE SEQUENCE [LARGE SCALE GENOMIC DNA]</scope>
    <source>
        <strain evidence="2">JC2023a</strain>
    </source>
</reference>
<accession>A0AAN8B3W7</accession>
<organism evidence="2 3">
    <name type="scientific">Champsocephalus esox</name>
    <name type="common">pike icefish</name>
    <dbReference type="NCBI Taxonomy" id="159716"/>
    <lineage>
        <taxon>Eukaryota</taxon>
        <taxon>Metazoa</taxon>
        <taxon>Chordata</taxon>
        <taxon>Craniata</taxon>
        <taxon>Vertebrata</taxon>
        <taxon>Euteleostomi</taxon>
        <taxon>Actinopterygii</taxon>
        <taxon>Neopterygii</taxon>
        <taxon>Teleostei</taxon>
        <taxon>Neoteleostei</taxon>
        <taxon>Acanthomorphata</taxon>
        <taxon>Eupercaria</taxon>
        <taxon>Perciformes</taxon>
        <taxon>Notothenioidei</taxon>
        <taxon>Channichthyidae</taxon>
        <taxon>Champsocephalus</taxon>
    </lineage>
</organism>
<sequence>MLPSAHTKECDTKEVHESESQQQAAASARHENILLPRHHREEVLCIRSESRREGSGRGTQRLLVSTLVSTLVLQDRSASR</sequence>
<name>A0AAN8B3W7_9TELE</name>